<dbReference type="Proteomes" id="UP001497512">
    <property type="component" value="Chromosome 12"/>
</dbReference>
<dbReference type="InterPro" id="IPR016024">
    <property type="entry name" value="ARM-type_fold"/>
</dbReference>
<feature type="region of interest" description="Disordered" evidence="8">
    <location>
        <begin position="696"/>
        <end position="745"/>
    </location>
</feature>
<dbReference type="EC" id="2.3.2.26" evidence="3"/>
<keyword evidence="5 7" id="KW-0833">Ubl conjugation pathway</keyword>
<accession>A0ABP0TLW2</accession>
<evidence type="ECO:0000256" key="6">
    <source>
        <dbReference type="ARBA" id="ARBA00034494"/>
    </source>
</evidence>
<feature type="compositionally biased region" description="Acidic residues" evidence="8">
    <location>
        <begin position="2272"/>
        <end position="2296"/>
    </location>
</feature>
<dbReference type="PANTHER" id="PTHR11254:SF67">
    <property type="entry name" value="E3 UBIQUITIN-PROTEIN LIGASE HUWE1"/>
    <property type="match status" value="1"/>
</dbReference>
<dbReference type="EMBL" id="OZ019904">
    <property type="protein sequence ID" value="CAK9199433.1"/>
    <property type="molecule type" value="Genomic_DNA"/>
</dbReference>
<dbReference type="InterPro" id="IPR050409">
    <property type="entry name" value="E3_ubiq-protein_ligase"/>
</dbReference>
<evidence type="ECO:0000313" key="12">
    <source>
        <dbReference type="Proteomes" id="UP001497512"/>
    </source>
</evidence>
<evidence type="ECO:0000256" key="4">
    <source>
        <dbReference type="ARBA" id="ARBA00022679"/>
    </source>
</evidence>
<feature type="compositionally biased region" description="Low complexity" evidence="8">
    <location>
        <begin position="2142"/>
        <end position="2156"/>
    </location>
</feature>
<dbReference type="InterPro" id="IPR015940">
    <property type="entry name" value="UBA"/>
</dbReference>
<feature type="region of interest" description="Disordered" evidence="8">
    <location>
        <begin position="3441"/>
        <end position="3485"/>
    </location>
</feature>
<feature type="region of interest" description="Disordered" evidence="8">
    <location>
        <begin position="2219"/>
        <end position="2296"/>
    </location>
</feature>
<dbReference type="CDD" id="cd14327">
    <property type="entry name" value="UBA_atUPL1_2_like"/>
    <property type="match status" value="1"/>
</dbReference>
<evidence type="ECO:0000256" key="3">
    <source>
        <dbReference type="ARBA" id="ARBA00012485"/>
    </source>
</evidence>
<dbReference type="InterPro" id="IPR035983">
    <property type="entry name" value="Hect_E3_ubiquitin_ligase"/>
</dbReference>
<dbReference type="Gene3D" id="1.10.8.10">
    <property type="entry name" value="DNA helicase RuvA subunit, C-terminal domain"/>
    <property type="match status" value="1"/>
</dbReference>
<evidence type="ECO:0000256" key="5">
    <source>
        <dbReference type="ARBA" id="ARBA00022786"/>
    </source>
</evidence>
<feature type="domain" description="HECT" evidence="10">
    <location>
        <begin position="3572"/>
        <end position="3913"/>
    </location>
</feature>
<gene>
    <name evidence="11" type="ORF">CSSPTR1EN2_LOCUS4934</name>
</gene>
<evidence type="ECO:0000256" key="2">
    <source>
        <dbReference type="ARBA" id="ARBA00004906"/>
    </source>
</evidence>
<dbReference type="SUPFAM" id="SSF56204">
    <property type="entry name" value="Hect, E3 ligase catalytic domain"/>
    <property type="match status" value="1"/>
</dbReference>
<dbReference type="InterPro" id="IPR009060">
    <property type="entry name" value="UBA-like_sf"/>
</dbReference>
<dbReference type="Gene3D" id="1.25.10.10">
    <property type="entry name" value="Leucine-rich Repeat Variant"/>
    <property type="match status" value="1"/>
</dbReference>
<dbReference type="SUPFAM" id="SSF48371">
    <property type="entry name" value="ARM repeat"/>
    <property type="match status" value="1"/>
</dbReference>
<evidence type="ECO:0000313" key="11">
    <source>
        <dbReference type="EMBL" id="CAK9199433.1"/>
    </source>
</evidence>
<dbReference type="Gene3D" id="6.10.250.1630">
    <property type="match status" value="1"/>
</dbReference>
<comment type="catalytic activity">
    <reaction evidence="1">
        <text>S-ubiquitinyl-[E2 ubiquitin-conjugating enzyme]-L-cysteine + [acceptor protein]-L-lysine = [E2 ubiquitin-conjugating enzyme]-L-cysteine + N(6)-ubiquitinyl-[acceptor protein]-L-lysine.</text>
        <dbReference type="EC" id="2.3.2.26"/>
    </reaction>
</comment>
<dbReference type="Pfam" id="PF22562">
    <property type="entry name" value="UBA_7"/>
    <property type="match status" value="1"/>
</dbReference>
<proteinExistence type="inferred from homology"/>
<dbReference type="InterPro" id="IPR011989">
    <property type="entry name" value="ARM-like"/>
</dbReference>
<dbReference type="PROSITE" id="PS50030">
    <property type="entry name" value="UBA"/>
    <property type="match status" value="1"/>
</dbReference>
<dbReference type="Gene3D" id="3.30.2160.10">
    <property type="entry name" value="Hect, E3 ligase catalytic domain"/>
    <property type="match status" value="1"/>
</dbReference>
<evidence type="ECO:0000256" key="7">
    <source>
        <dbReference type="PROSITE-ProRule" id="PRU00104"/>
    </source>
</evidence>
<feature type="compositionally biased region" description="Basic and acidic residues" evidence="8">
    <location>
        <begin position="1743"/>
        <end position="1773"/>
    </location>
</feature>
<feature type="region of interest" description="Disordered" evidence="8">
    <location>
        <begin position="2655"/>
        <end position="2696"/>
    </location>
</feature>
<dbReference type="Pfam" id="PF14377">
    <property type="entry name" value="UBM"/>
    <property type="match status" value="3"/>
</dbReference>
<dbReference type="PANTHER" id="PTHR11254">
    <property type="entry name" value="HECT DOMAIN UBIQUITIN-PROTEIN LIGASE"/>
    <property type="match status" value="1"/>
</dbReference>
<dbReference type="InterPro" id="IPR010314">
    <property type="entry name" value="E3_Ub_ligase_DUF913"/>
</dbReference>
<feature type="compositionally biased region" description="Basic and acidic residues" evidence="8">
    <location>
        <begin position="2615"/>
        <end position="2627"/>
    </location>
</feature>
<protein>
    <recommendedName>
        <fullName evidence="3">HECT-type E3 ubiquitin transferase</fullName>
        <ecNumber evidence="3">2.3.2.26</ecNumber>
    </recommendedName>
</protein>
<dbReference type="InterPro" id="IPR003903">
    <property type="entry name" value="UIM_dom"/>
</dbReference>
<dbReference type="SMART" id="SM00165">
    <property type="entry name" value="UBA"/>
    <property type="match status" value="1"/>
</dbReference>
<dbReference type="Gene3D" id="3.30.2410.10">
    <property type="entry name" value="Hect, E3 ligase catalytic domain"/>
    <property type="match status" value="1"/>
</dbReference>
<reference evidence="11" key="1">
    <citation type="submission" date="2024-02" db="EMBL/GenBank/DDBJ databases">
        <authorList>
            <consortium name="ELIXIR-Norway"/>
            <consortium name="Elixir Norway"/>
        </authorList>
    </citation>
    <scope>NUCLEOTIDE SEQUENCE</scope>
</reference>
<feature type="compositionally biased region" description="Basic and acidic residues" evidence="8">
    <location>
        <begin position="2655"/>
        <end position="2666"/>
    </location>
</feature>
<evidence type="ECO:0000256" key="8">
    <source>
        <dbReference type="SAM" id="MobiDB-lite"/>
    </source>
</evidence>
<comment type="pathway">
    <text evidence="2">Protein modification; protein ubiquitination.</text>
</comment>
<keyword evidence="12" id="KW-1185">Reference proteome</keyword>
<dbReference type="InterPro" id="IPR010309">
    <property type="entry name" value="E3_Ub_ligase_DUF908"/>
</dbReference>
<feature type="compositionally biased region" description="Polar residues" evidence="8">
    <location>
        <begin position="3182"/>
        <end position="3202"/>
    </location>
</feature>
<feature type="compositionally biased region" description="Basic residues" evidence="8">
    <location>
        <begin position="1799"/>
        <end position="1808"/>
    </location>
</feature>
<feature type="compositionally biased region" description="Acidic residues" evidence="8">
    <location>
        <begin position="2221"/>
        <end position="2261"/>
    </location>
</feature>
<dbReference type="SMART" id="SM00119">
    <property type="entry name" value="HECTc"/>
    <property type="match status" value="1"/>
</dbReference>
<dbReference type="InterPro" id="IPR000569">
    <property type="entry name" value="HECT_dom"/>
</dbReference>
<feature type="active site" description="Glycyl thioester intermediate" evidence="7">
    <location>
        <position position="3880"/>
    </location>
</feature>
<keyword evidence="4" id="KW-0808">Transferase</keyword>
<sequence length="3913" mass="422746">MKAKKKRGVEAPPKVKAFINSVQSTPLANIQNPLAGFHWDYDKGDFYHWVELLNHFEVFFETFIKPRKDLQLEGNFLEGDDPFPKEAVLQILRVTQIILENCANKYLYNSNEHVSSLFASTDPDIVVAALQTLAAFVKKPVQSNRGMRWHGDAALNACLFSLSQGWGGKEEGLGLLACAIENGCDPDACKLGATLHFEFYAEGSDASHYNHQAKSTGLQVIHICDLHRRSEGDLELLRQLVEQYKVPPNLRFMLLTRLRFARAFVNLSLRRQYICVRLLAFTVLLQSSPDHEDLTAFFINEPEFVDELVSLLRCEETVPEDIRILALLALAAQTQDRPRQSNILTVISAGGHRGILPSLMQKAIGSIMAGTPGYSVSFVEALLSLVTVLVSSSTGAAALREAGLIPTILPLLQDMDPQHNHLVTAAVHNLEAFMDYSNPAGTLFRDLGGLDDAVARLKVEVARIEEWTHRRRAEVQVDINNVSPMVEDMELQQQSASGQSDTFIPYHQRLLLKALLRAIALGTYAPDNARLHRSEESALPACLCIIFRNAKEFGGGVFSLAASVMSDLIHKDPTCFSALNAAGLPAAFLDAIATGVLPSSEAVGCIPNSLDALCLNNAGLQAVRNRNALGCFVKIFTSKAYVRALTNDTPGSLASGIDELMRHAPSLRGAGIDMCIGILKTIAVIGGAAVESTATDTVPELDCPSSPVPMDTDAGEKSGGQVIKDNRQQNPAPSQKSSNPASDGATPNVEAFLSECINNTVRLLETLLQNADSSRVFIEKKGIEALLQLYTLPHLPVSFGGSSTAHNMAITFRSFSPQHSAALARVVCTGMREHLKVALHQLPLMSGRKLSDLDSGLQNKVARSLGVVECYLTLSTVLVRSSSAMMAELSTATSDVLQNIGKIQREVFWQISMLDNVKVDVEEVSRNCIATSVGLGTGSGEGEDETDAYPVVRSVNQVQLRNSPSSHWGLEPDFLPILHGGDGPFRHSRRDHAASAEALTQMARMGQLARHAESIQLDLEAVASLAEPAAATESAKQKSPESLNLEMMERLSMAARSLYIALGKVMVVPSRRRDDTVPLSAAAKSVAATLAILLCDNLSFNGNGAVLQKESCDAVKCRYLGKVVDDISELVFDSRRRTCNNFLVNNLVGHGAIQQILTTFGATTQLLWIQLQNSKHFHMETESTQSEGERTGELHSWLVDTLQNYSRLLEHLVTSSLLLTPASMAQMLICPVSGVSHTVAKDPATFVGNLQAQVLDVVLPVWNHAMFPHCNAAFINSVVAIITHIYTGVGHTKGSRTQGVSGGGLRLIGPPPDESSVSRIVEMGFSRTRAEEALRRVDSNSVEMAMEWLFSHPEEAPQEDDELAQALAMSLSNDGLLKADARDGNKGKEVVSQEEGPRAPSIVDMLSTCISLLQKSDVAAFSLADLLVTMCNRNKGRDRLHVVSFLAQQLKSQRGEASVGDNSALSTIAHTLALVLNEDSAAREVAAENGLVCTALEILESFTPVRDAVKPDVPKWVTALLLVLDHMLQYKGDINVDASGGSAATVVGSSSVALSSEEPPSEGQRSEVDNLQRQKNGDPFHAILGNLTGYMTDDEQCKAVAVATGFLHMQLPSATVQAVLQLCARLTKKHNIAMQFLDAGGLTVLLGLPRRSMFPGFDSLAASIIRHILEDPHTLQQAMESEIRHTLITSLSRQNGRLSPRMFLTAMAPVVSRNPTIFMLAASTVCQIEMVGGRPTVIMAKEKEQEKENDKDKEHEKNQHMERVQDKQPEKPKMAALCVSSETGASTDGGMKAHELSRKSGKGHHHKKIPHSFSQVIDQLLEVILHYPLQVLEQPGDKEQSLLTKEDSIPMDVDDFRIKDKGKGQAEDGLKPSGTETDSDISEDSAALAKVTFVMKLTTEVLLMYASAVSVVLRRDSESSQGRGPFQGGAEVIGHGGLLYHVLQRLLSYPEVKPIGKKNDKEWREKLSDKAAYFLMAVCVRSGQGRRRVVVEIVRALTSACPATERPNTEPSKGVLQPPPGQKLQALVDLVNSILSSHAPAASAQGPGFSAFMAKTMMDAGMVQALTHTLQAIDLDHPDTPKLVNSILKALEILTRASSSIEQVFRADGGTQKRVTGGRGAEQRIPVVNEALDTDVRGAEGSQAQTSQQTQDSLSQEALPHDATALLPVDSVDNHVEEQMEHDRGTSEEVLSEAEEEFMREAAEDVAAEMAYGLEPVVGDEIADEEDDEVDMDDGDGEDNGEEEDEDEEEDDDEDDMEGDEGVPHLSPHDTDVEDHDDNGLGDEYEDMVEEDEDDDWQEDRVIEVRWRDGLTGLNRVQVLGHTGASNLVDFSGDPFQGMNMDDLFGSSRRPGGGDRRRAATYRALAERYSGGDRGVAFHHPLLTRPATTPGMGGSTISGLANNSLLAGTGSVGREAEAALGGGALDVTHLYMYDGAMLEHPAEGVFGERGVGAPPPPLLDFSMDPVYLFGRRGGRPDGRLNSWVDDGQLQAGAQATAVAQAIEEQFISQLRTLVPGEGHPLATPPADNTTSAGVESTEARVAAATETLVEGVEPDASTQTTDNSEERAHGSDTVVGASNVEAENASTGSGIRLRLEREEPVPGSNVMDGADVQMQDERSDRVVRDSEGGSQDSGGSGATVGESLRSLEVEIGSADGHEDGERHAGAERLGAPEVQAQGGVDSDASRDRRAEQAGVVNGDMEGAGIVGQQVDDAEETEAGPGVSFGQVEVASIGVQGDDHAASTGQHDGEDATVSSIDPTFLEALPADLRAEVLASRQTLAARPPNPPPPPAEEIDPEFLAALPPDIQAEVLAQQRAPRAVIAAIEAQPVDMDSASIIATFPAELRQEVLLTSSDAVLAALPPALLAEAQLLRERAMSQYQARGLFGGAHRIRHRQNSLGIGGGTETAALDRAVGVGAGTGITVGHRPLTPSSSTRIKEDEGSPLVDTDALKAILRLIRLAQPLGKGLLQRLLLNLCAHSVTRVTLLQLLLDMLCPEAEGGSREGCCTDGGQSQRLYGCNWNVVYARSQLSDGVPPLVSRRVLEILTYLARSLPIVNNVLLYMEPVGRSSSDLSDTSPPKVMEKGKGKLVDGFIPAGAMQESRPKGEIPLILLLKLLNQPLYSRSSAHLEQVMGLLEVVTTHAGAQVGAKAKAHMAADARPPASVSDTPASISDLAAVAVTSATADGGSSQPEGVSSTPSDTVRTAGTGTEGGDGTEPSISGSDFKVDTAALLLSLPEQELRNLCKLLAREGLSDTAYTRVAEVLKKLATAAPPHRRLFVADLADAARSLSDPAIEELCSLGDVDGVVASRTSMAGAAMLRVLQALSALTSSAGSASEKDKGQGNSGVSNMEQEEGMMLVRELNGALDVLWHALSVCIGKIEGRLGNLVCLSTPAATAATAATVIGTGMESLAPSLPPGTQRVLPFVEAFFLLCEKLRSGPPPTGRHELNSATARESKEAEASSSGDLGLSMPSTTTLQQKKSEGEKGMTFTRFADRHRRLLNAFVRQNPGLLEKSLGLMLKTPRLIDFDNKRAYFRSRIRQQHEQQHYAPLRISVRRAYLLEDSYNQLRMRTADELKGRLTVQFQGEEGIDAGGLTREWYQLLSRVTFDKGALLFTTVGNESTFQPNPNSVYQTEHLSYFKFVGRVVAKALFDGQLLDVYFTRSFYKHILGVKVTYHDIEAIDPDYFKNLKWMLENDITDILDLTFSMDADEEKHILYEKTEVTDYELIPGGCNIRVTEENKHEYVDRVAEHRLTTAIRPQITAFLEGFNELVAHELISIFNDKEMELLISGLPEIDLEDLKANTEYTGYTAASPIVQWFWDVVGTFNKEDMARLLQFITGTSKVPLEGFRALQGISGPQRFQIHKAYGAPERLPSAHTCFNQLDLPDYTSKEQLQERLLLAIHEGSEGFGFG</sequence>
<evidence type="ECO:0000259" key="9">
    <source>
        <dbReference type="PROSITE" id="PS50030"/>
    </source>
</evidence>
<feature type="region of interest" description="Disordered" evidence="8">
    <location>
        <begin position="2177"/>
        <end position="2198"/>
    </location>
</feature>
<feature type="compositionally biased region" description="Basic and acidic residues" evidence="8">
    <location>
        <begin position="2177"/>
        <end position="2187"/>
    </location>
</feature>
<feature type="region of interest" description="Disordered" evidence="8">
    <location>
        <begin position="2137"/>
        <end position="2156"/>
    </location>
</feature>
<feature type="domain" description="UBA" evidence="9">
    <location>
        <begin position="1311"/>
        <end position="1352"/>
    </location>
</feature>
<feature type="compositionally biased region" description="Polar residues" evidence="8">
    <location>
        <begin position="728"/>
        <end position="741"/>
    </location>
</feature>
<dbReference type="InterPro" id="IPR025527">
    <property type="entry name" value="HUWE1/Rev1_UBM"/>
</dbReference>
<dbReference type="PROSITE" id="PS50237">
    <property type="entry name" value="HECT"/>
    <property type="match status" value="1"/>
</dbReference>
<evidence type="ECO:0000259" key="10">
    <source>
        <dbReference type="PROSITE" id="PS50237"/>
    </source>
</evidence>
<evidence type="ECO:0000256" key="1">
    <source>
        <dbReference type="ARBA" id="ARBA00000885"/>
    </source>
</evidence>
<dbReference type="SUPFAM" id="SSF46934">
    <property type="entry name" value="UBA-like"/>
    <property type="match status" value="1"/>
</dbReference>
<feature type="region of interest" description="Disordered" evidence="8">
    <location>
        <begin position="3182"/>
        <end position="3221"/>
    </location>
</feature>
<name>A0ABP0TLW2_9BRYO</name>
<dbReference type="CDD" id="cd00078">
    <property type="entry name" value="HECTc"/>
    <property type="match status" value="1"/>
</dbReference>
<dbReference type="Pfam" id="PF06025">
    <property type="entry name" value="DUF913"/>
    <property type="match status" value="1"/>
</dbReference>
<feature type="region of interest" description="Disordered" evidence="8">
    <location>
        <begin position="1743"/>
        <end position="1808"/>
    </location>
</feature>
<feature type="region of interest" description="Disordered" evidence="8">
    <location>
        <begin position="1853"/>
        <end position="1882"/>
    </location>
</feature>
<feature type="region of interest" description="Disordered" evidence="8">
    <location>
        <begin position="1550"/>
        <end position="1572"/>
    </location>
</feature>
<dbReference type="PROSITE" id="PS50330">
    <property type="entry name" value="UIM"/>
    <property type="match status" value="1"/>
</dbReference>
<feature type="compositionally biased region" description="Basic and acidic residues" evidence="8">
    <location>
        <begin position="3444"/>
        <end position="3460"/>
    </location>
</feature>
<feature type="region of interest" description="Disordered" evidence="8">
    <location>
        <begin position="2516"/>
        <end position="2643"/>
    </location>
</feature>
<comment type="similarity">
    <text evidence="6">Belongs to the UPL family. TOM1/PTR1 subfamily.</text>
</comment>
<organism evidence="11 12">
    <name type="scientific">Sphagnum troendelagicum</name>
    <dbReference type="NCBI Taxonomy" id="128251"/>
    <lineage>
        <taxon>Eukaryota</taxon>
        <taxon>Viridiplantae</taxon>
        <taxon>Streptophyta</taxon>
        <taxon>Embryophyta</taxon>
        <taxon>Bryophyta</taxon>
        <taxon>Sphagnophytina</taxon>
        <taxon>Sphagnopsida</taxon>
        <taxon>Sphagnales</taxon>
        <taxon>Sphagnaceae</taxon>
        <taxon>Sphagnum</taxon>
    </lineage>
</organism>
<dbReference type="Gene3D" id="3.90.1750.10">
    <property type="entry name" value="Hect, E3 ligase catalytic domains"/>
    <property type="match status" value="1"/>
</dbReference>
<dbReference type="Pfam" id="PF00632">
    <property type="entry name" value="HECT"/>
    <property type="match status" value="1"/>
</dbReference>
<feature type="compositionally biased region" description="Basic and acidic residues" evidence="8">
    <location>
        <begin position="1853"/>
        <end position="1870"/>
    </location>
</feature>
<dbReference type="Pfam" id="PF06012">
    <property type="entry name" value="DUF908"/>
    <property type="match status" value="2"/>
</dbReference>